<dbReference type="AlphaFoldDB" id="V2X0I8"/>
<dbReference type="EMBL" id="AWSO01000946">
    <property type="protein sequence ID" value="ESK86296.1"/>
    <property type="molecule type" value="Genomic_DNA"/>
</dbReference>
<dbReference type="HOGENOM" id="CLU_1315712_0_0_1"/>
<dbReference type="Proteomes" id="UP000017559">
    <property type="component" value="Unassembled WGS sequence"/>
</dbReference>
<sequence length="209" mass="22989">MANAENTKYSILELKEPTASQLSDTVQVCLNSFKQDDIALQTLAGGNDPGHIVAFFRAVIQASARNGKLFVAIEDASQKIMGTAAWWGPGSERADPKPEKELWPDVAKFQADSVKMLEECVTAGPNGETNIPWYLNILAVDPSYQKLGIGRALIEEAQQQAHGADIMLHCSSQENIRIYTKLGFALKERIEIRGPYGEFEMSFMVLPSA</sequence>
<feature type="domain" description="N-acetyltransferase" evidence="1">
    <location>
        <begin position="71"/>
        <end position="206"/>
    </location>
</feature>
<protein>
    <submittedName>
        <fullName evidence="2">Cellulose-binding protein II</fullName>
    </submittedName>
</protein>
<dbReference type="SUPFAM" id="SSF55729">
    <property type="entry name" value="Acyl-CoA N-acyltransferases (Nat)"/>
    <property type="match status" value="1"/>
</dbReference>
<name>V2X0I8_MONRO</name>
<dbReference type="InterPro" id="IPR052523">
    <property type="entry name" value="Trichothecene_AcTrans"/>
</dbReference>
<dbReference type="Gene3D" id="3.40.630.30">
    <property type="match status" value="1"/>
</dbReference>
<gene>
    <name evidence="2" type="ORF">Moror_5055</name>
</gene>
<dbReference type="PANTHER" id="PTHR42791">
    <property type="entry name" value="GNAT FAMILY ACETYLTRANSFERASE"/>
    <property type="match status" value="1"/>
</dbReference>
<keyword evidence="3" id="KW-1185">Reference proteome</keyword>
<dbReference type="Pfam" id="PF13508">
    <property type="entry name" value="Acetyltransf_7"/>
    <property type="match status" value="1"/>
</dbReference>
<evidence type="ECO:0000259" key="1">
    <source>
        <dbReference type="PROSITE" id="PS51186"/>
    </source>
</evidence>
<organism evidence="2 3">
    <name type="scientific">Moniliophthora roreri (strain MCA 2997)</name>
    <name type="common">Cocoa frosty pod rot fungus</name>
    <name type="synonym">Crinipellis roreri</name>
    <dbReference type="NCBI Taxonomy" id="1381753"/>
    <lineage>
        <taxon>Eukaryota</taxon>
        <taxon>Fungi</taxon>
        <taxon>Dikarya</taxon>
        <taxon>Basidiomycota</taxon>
        <taxon>Agaricomycotina</taxon>
        <taxon>Agaricomycetes</taxon>
        <taxon>Agaricomycetidae</taxon>
        <taxon>Agaricales</taxon>
        <taxon>Marasmiineae</taxon>
        <taxon>Marasmiaceae</taxon>
        <taxon>Moniliophthora</taxon>
    </lineage>
</organism>
<dbReference type="PROSITE" id="PS51186">
    <property type="entry name" value="GNAT"/>
    <property type="match status" value="1"/>
</dbReference>
<evidence type="ECO:0000313" key="2">
    <source>
        <dbReference type="EMBL" id="ESK86296.1"/>
    </source>
</evidence>
<dbReference type="CDD" id="cd04301">
    <property type="entry name" value="NAT_SF"/>
    <property type="match status" value="1"/>
</dbReference>
<dbReference type="PANTHER" id="PTHR42791:SF1">
    <property type="entry name" value="N-ACETYLTRANSFERASE DOMAIN-CONTAINING PROTEIN"/>
    <property type="match status" value="1"/>
</dbReference>
<accession>V2X0I8</accession>
<dbReference type="InterPro" id="IPR016181">
    <property type="entry name" value="Acyl_CoA_acyltransferase"/>
</dbReference>
<dbReference type="STRING" id="1381753.V2X0I8"/>
<dbReference type="OrthoDB" id="4738875at2759"/>
<dbReference type="InterPro" id="IPR000182">
    <property type="entry name" value="GNAT_dom"/>
</dbReference>
<dbReference type="GO" id="GO:0016747">
    <property type="term" value="F:acyltransferase activity, transferring groups other than amino-acyl groups"/>
    <property type="evidence" value="ECO:0007669"/>
    <property type="project" value="InterPro"/>
</dbReference>
<proteinExistence type="predicted"/>
<evidence type="ECO:0000313" key="3">
    <source>
        <dbReference type="Proteomes" id="UP000017559"/>
    </source>
</evidence>
<reference evidence="2 3" key="1">
    <citation type="journal article" date="2014" name="BMC Genomics">
        <title>Genome and secretome analysis of the hemibiotrophic fungal pathogen, Moniliophthora roreri, which causes frosty pod rot disease of cacao: mechanisms of the biotrophic and necrotrophic phases.</title>
        <authorList>
            <person name="Meinhardt L.W."/>
            <person name="Costa G.G.L."/>
            <person name="Thomazella D.P.T."/>
            <person name="Teixeira P.J.P.L."/>
            <person name="Carazzolle M.F."/>
            <person name="Schuster S.C."/>
            <person name="Carlson J.E."/>
            <person name="Guiltinan M.J."/>
            <person name="Mieczkowski P."/>
            <person name="Farmer A."/>
            <person name="Ramaraj T."/>
            <person name="Crozier J."/>
            <person name="Davis R.E."/>
            <person name="Shao J."/>
            <person name="Melnick R.L."/>
            <person name="Pereira G.A.G."/>
            <person name="Bailey B.A."/>
        </authorList>
    </citation>
    <scope>NUCLEOTIDE SEQUENCE [LARGE SCALE GENOMIC DNA]</scope>
    <source>
        <strain evidence="2 3">MCA 2997</strain>
    </source>
</reference>
<dbReference type="KEGG" id="mrr:Moror_5055"/>
<comment type="caution">
    <text evidence="2">The sequence shown here is derived from an EMBL/GenBank/DDBJ whole genome shotgun (WGS) entry which is preliminary data.</text>
</comment>